<dbReference type="Gene3D" id="2.40.10.170">
    <property type="match status" value="1"/>
</dbReference>
<dbReference type="GO" id="GO:0005524">
    <property type="term" value="F:ATP binding"/>
    <property type="evidence" value="ECO:0007669"/>
    <property type="project" value="UniProtKB-UniRule"/>
</dbReference>
<evidence type="ECO:0000256" key="2">
    <source>
        <dbReference type="ARBA" id="ARBA00022741"/>
    </source>
</evidence>
<keyword evidence="1 9" id="KW-0963">Cytoplasm</keyword>
<dbReference type="InterPro" id="IPR047112">
    <property type="entry name" value="RecG/Mfd"/>
</dbReference>
<dbReference type="InterPro" id="IPR014001">
    <property type="entry name" value="Helicase_ATP-bd"/>
</dbReference>
<sequence length="1062" mass="113946">MRDTLPPCVEAVALLNGLGAEDRVLHIVADERKAEALAAFLRGVLPERRVFHLPQWDCLPFDGASPTPDAMGRRMAVLHGLADARPGDVVVASLPVLLQRLPPPDAARHFRVRVGQRLDLPALEAFARDAGYLADDRVDEPGEIAIRGATIEVFAGGNALPCRIELAEGAVASLRCYDPVTQRSTGDIETLDIVPVTELPFPGEPGERGAEHRLPKAWDGLAILPDHMPGARITALPATLETADRRLARLAEARAEAEADGARPLPADALYLGPRDWADLAARIDLLAEPDWSVLPAFAAAARPRARLARFLSGDAVAGRRVVLVAGDRTQQARIARMIEQADGQVPERAAGWAECRDHPRAILVSDLAQGAVCGDLVVITAQDLLGSRAVSPGSRQPQAMGGVPLTGLELGDIVVHEDHGLARLEGLEPLDAQRPGAEAIRLTFAHDERLMVPTHDAGRIWRYGTAEAGVTLDRLRGTAWARRRKGTAEALARLADHLVALARARDAATAPRLVPPASEYERFIARFPYQPTPDQAEAVRAVLEDMASGRPMDRLVIGDVGFGKTEIALRAAAAAALAGRQVAVCAPTTVLARQHYDTFRRRFAPLGIEVGHLSRLVTGKPAAALRAGLSDGSIRIVVGTHALLGKNVRLADLGLLVIDEEQRFGAAHKQGLRKLGQGIHVLSMSATPIPRTLRGALLGLGDLSYLNTPPARRRPVRTLIAPDDDALLRRALRREQRRGGQSFVVVPRIEDIAAVAERLGRLLPDLRLRVAHGGLSAREIDETMVDFARGEGDVLLATGIIESGLDVARANTMVILRPALFGLAQLHQLRGRVGRGPVQAYCHLVTPEGEDLSESAQKRLGTLQALDRLGAGMAISAADLDQRGAGDLLGDRQAGHVQRVGLGLYQEMLASALRRAKNEPEAPPPPQVPGEPGHIPADYIPEPETRIDLYHRIARVADLDDAAGLADEIADRFGAPPEPVETLLRAARLRALAARMGVASLSLGPEGVALDFRDGASVTDYAAQVSGLEGRLICQDMRLTLHHPGPEDRLDVANDLLERLA</sequence>
<feature type="domain" description="Helicase C-terminal" evidence="12">
    <location>
        <begin position="728"/>
        <end position="882"/>
    </location>
</feature>
<dbReference type="GO" id="GO:0000716">
    <property type="term" value="P:transcription-coupled nucleotide-excision repair, DNA damage recognition"/>
    <property type="evidence" value="ECO:0007669"/>
    <property type="project" value="UniProtKB-UniRule"/>
</dbReference>
<comment type="function">
    <text evidence="9">Couples transcription and DNA repair by recognizing RNA polymerase (RNAP) stalled at DNA lesions. Mediates ATP-dependent release of RNAP and its truncated transcript from the DNA, and recruitment of nucleotide excision repair machinery to the damaged site.</text>
</comment>
<dbReference type="Pfam" id="PF00271">
    <property type="entry name" value="Helicase_C"/>
    <property type="match status" value="1"/>
</dbReference>
<dbReference type="Pfam" id="PF03461">
    <property type="entry name" value="TRCF"/>
    <property type="match status" value="1"/>
</dbReference>
<keyword evidence="8 9" id="KW-0234">DNA repair</keyword>
<keyword evidence="5 13" id="KW-0347">Helicase</keyword>
<dbReference type="Gene3D" id="3.40.50.11180">
    <property type="match status" value="1"/>
</dbReference>
<evidence type="ECO:0000256" key="1">
    <source>
        <dbReference type="ARBA" id="ARBA00022490"/>
    </source>
</evidence>
<dbReference type="SUPFAM" id="SSF143517">
    <property type="entry name" value="TRCF domain-like"/>
    <property type="match status" value="1"/>
</dbReference>
<dbReference type="SUPFAM" id="SSF141259">
    <property type="entry name" value="CarD-like"/>
    <property type="match status" value="1"/>
</dbReference>
<feature type="region of interest" description="Disordered" evidence="10">
    <location>
        <begin position="916"/>
        <end position="936"/>
    </location>
</feature>
<dbReference type="Gene3D" id="3.90.1150.50">
    <property type="entry name" value="Transcription-repair-coupling factor, D7 domain"/>
    <property type="match status" value="1"/>
</dbReference>
<evidence type="ECO:0000256" key="3">
    <source>
        <dbReference type="ARBA" id="ARBA00022763"/>
    </source>
</evidence>
<dbReference type="OrthoDB" id="9804325at2"/>
<dbReference type="Pfam" id="PF17757">
    <property type="entry name" value="UvrB_inter"/>
    <property type="match status" value="1"/>
</dbReference>
<dbReference type="Pfam" id="PF00270">
    <property type="entry name" value="DEAD"/>
    <property type="match status" value="1"/>
</dbReference>
<evidence type="ECO:0000313" key="13">
    <source>
        <dbReference type="EMBL" id="TBN42013.1"/>
    </source>
</evidence>
<dbReference type="PROSITE" id="PS51192">
    <property type="entry name" value="HELICASE_ATP_BIND_1"/>
    <property type="match status" value="1"/>
</dbReference>
<evidence type="ECO:0000256" key="6">
    <source>
        <dbReference type="ARBA" id="ARBA00022840"/>
    </source>
</evidence>
<comment type="subcellular location">
    <subcellularLocation>
        <location evidence="9">Cytoplasm</location>
    </subcellularLocation>
</comment>
<keyword evidence="3 9" id="KW-0227">DNA damage</keyword>
<comment type="similarity">
    <text evidence="9">In the C-terminal section; belongs to the helicase family. RecG subfamily.</text>
</comment>
<dbReference type="GO" id="GO:0016787">
    <property type="term" value="F:hydrolase activity"/>
    <property type="evidence" value="ECO:0007669"/>
    <property type="project" value="UniProtKB-KW"/>
</dbReference>
<evidence type="ECO:0000259" key="11">
    <source>
        <dbReference type="PROSITE" id="PS51192"/>
    </source>
</evidence>
<dbReference type="RefSeq" id="WP_130990472.1">
    <property type="nucleotide sequence ID" value="NZ_SISK01000003.1"/>
</dbReference>
<keyword evidence="14" id="KW-1185">Reference proteome</keyword>
<evidence type="ECO:0000256" key="5">
    <source>
        <dbReference type="ARBA" id="ARBA00022806"/>
    </source>
</evidence>
<feature type="domain" description="Helicase ATP-binding" evidence="11">
    <location>
        <begin position="546"/>
        <end position="707"/>
    </location>
</feature>
<dbReference type="AlphaFoldDB" id="A0A4Q9G2D1"/>
<dbReference type="HAMAP" id="MF_00969">
    <property type="entry name" value="TRCF"/>
    <property type="match status" value="1"/>
</dbReference>
<gene>
    <name evidence="9" type="primary">mfd</name>
    <name evidence="13" type="ORF">EYE42_06335</name>
</gene>
<evidence type="ECO:0000256" key="10">
    <source>
        <dbReference type="SAM" id="MobiDB-lite"/>
    </source>
</evidence>
<dbReference type="InterPro" id="IPR004576">
    <property type="entry name" value="Mfd"/>
</dbReference>
<dbReference type="InterPro" id="IPR037235">
    <property type="entry name" value="TRCF-like_C_D7"/>
</dbReference>
<dbReference type="SMART" id="SM01058">
    <property type="entry name" value="CarD_TRCF"/>
    <property type="match status" value="1"/>
</dbReference>
<dbReference type="InterPro" id="IPR041471">
    <property type="entry name" value="UvrB_inter"/>
</dbReference>
<organism evidence="13 14">
    <name type="scientific">Paracoccus subflavus</name>
    <dbReference type="NCBI Taxonomy" id="2528244"/>
    <lineage>
        <taxon>Bacteria</taxon>
        <taxon>Pseudomonadati</taxon>
        <taxon>Pseudomonadota</taxon>
        <taxon>Alphaproteobacteria</taxon>
        <taxon>Rhodobacterales</taxon>
        <taxon>Paracoccaceae</taxon>
        <taxon>Paracoccus</taxon>
    </lineage>
</organism>
<dbReference type="EMBL" id="SISK01000003">
    <property type="protein sequence ID" value="TBN42013.1"/>
    <property type="molecule type" value="Genomic_DNA"/>
</dbReference>
<evidence type="ECO:0000256" key="7">
    <source>
        <dbReference type="ARBA" id="ARBA00023125"/>
    </source>
</evidence>
<dbReference type="Pfam" id="PF02559">
    <property type="entry name" value="CarD_TRCF_RID"/>
    <property type="match status" value="1"/>
</dbReference>
<dbReference type="PROSITE" id="PS51194">
    <property type="entry name" value="HELICASE_CTER"/>
    <property type="match status" value="1"/>
</dbReference>
<dbReference type="InterPro" id="IPR005118">
    <property type="entry name" value="TRCF_C"/>
</dbReference>
<accession>A0A4Q9G2D1</accession>
<dbReference type="SUPFAM" id="SSF52540">
    <property type="entry name" value="P-loop containing nucleoside triphosphate hydrolases"/>
    <property type="match status" value="4"/>
</dbReference>
<dbReference type="GO" id="GO:0006355">
    <property type="term" value="P:regulation of DNA-templated transcription"/>
    <property type="evidence" value="ECO:0007669"/>
    <property type="project" value="UniProtKB-UniRule"/>
</dbReference>
<dbReference type="Proteomes" id="UP000293520">
    <property type="component" value="Unassembled WGS sequence"/>
</dbReference>
<dbReference type="SMART" id="SM00490">
    <property type="entry name" value="HELICc"/>
    <property type="match status" value="1"/>
</dbReference>
<dbReference type="SMART" id="SM00487">
    <property type="entry name" value="DEXDc"/>
    <property type="match status" value="1"/>
</dbReference>
<evidence type="ECO:0000259" key="12">
    <source>
        <dbReference type="PROSITE" id="PS51194"/>
    </source>
</evidence>
<evidence type="ECO:0000256" key="9">
    <source>
        <dbReference type="HAMAP-Rule" id="MF_00969"/>
    </source>
</evidence>
<evidence type="ECO:0000256" key="8">
    <source>
        <dbReference type="ARBA" id="ARBA00023204"/>
    </source>
</evidence>
<dbReference type="SMART" id="SM00982">
    <property type="entry name" value="TRCF"/>
    <property type="match status" value="1"/>
</dbReference>
<name>A0A4Q9G2D1_9RHOB</name>
<dbReference type="GO" id="GO:0003678">
    <property type="term" value="F:DNA helicase activity"/>
    <property type="evidence" value="ECO:0007669"/>
    <property type="project" value="TreeGrafter"/>
</dbReference>
<dbReference type="InterPro" id="IPR011545">
    <property type="entry name" value="DEAD/DEAH_box_helicase_dom"/>
</dbReference>
<dbReference type="PANTHER" id="PTHR47964">
    <property type="entry name" value="ATP-DEPENDENT DNA HELICASE HOMOLOG RECG, CHLOROPLASTIC"/>
    <property type="match status" value="1"/>
</dbReference>
<keyword evidence="2 9" id="KW-0547">Nucleotide-binding</keyword>
<dbReference type="InterPro" id="IPR003711">
    <property type="entry name" value="CarD-like/TRCF_RID"/>
</dbReference>
<dbReference type="GO" id="GO:0005737">
    <property type="term" value="C:cytoplasm"/>
    <property type="evidence" value="ECO:0007669"/>
    <property type="project" value="UniProtKB-SubCell"/>
</dbReference>
<dbReference type="PANTHER" id="PTHR47964:SF1">
    <property type="entry name" value="ATP-DEPENDENT DNA HELICASE HOMOLOG RECG, CHLOROPLASTIC"/>
    <property type="match status" value="1"/>
</dbReference>
<proteinExistence type="inferred from homology"/>
<keyword evidence="4 9" id="KW-0378">Hydrolase</keyword>
<dbReference type="GO" id="GO:0003684">
    <property type="term" value="F:damaged DNA binding"/>
    <property type="evidence" value="ECO:0007669"/>
    <property type="project" value="InterPro"/>
</dbReference>
<reference evidence="13 14" key="1">
    <citation type="submission" date="2019-02" db="EMBL/GenBank/DDBJ databases">
        <title>Paracoccus subflavus sp. nov., isolated from marine sediment of the Pacific Ocean.</title>
        <authorList>
            <person name="Zhang G."/>
        </authorList>
    </citation>
    <scope>NUCLEOTIDE SEQUENCE [LARGE SCALE GENOMIC DNA]</scope>
    <source>
        <strain evidence="13 14">GY0581</strain>
    </source>
</reference>
<dbReference type="Gene3D" id="3.40.50.300">
    <property type="entry name" value="P-loop containing nucleotide triphosphate hydrolases"/>
    <property type="match status" value="2"/>
</dbReference>
<dbReference type="InterPro" id="IPR001650">
    <property type="entry name" value="Helicase_C-like"/>
</dbReference>
<keyword evidence="6 9" id="KW-0067">ATP-binding</keyword>
<dbReference type="InterPro" id="IPR027417">
    <property type="entry name" value="P-loop_NTPase"/>
</dbReference>
<protein>
    <recommendedName>
        <fullName evidence="9">Transcription-repair-coupling factor</fullName>
        <shortName evidence="9">TRCF</shortName>
        <ecNumber evidence="9">3.6.4.-</ecNumber>
    </recommendedName>
</protein>
<evidence type="ECO:0000256" key="4">
    <source>
        <dbReference type="ARBA" id="ARBA00022801"/>
    </source>
</evidence>
<comment type="caution">
    <text evidence="13">The sequence shown here is derived from an EMBL/GenBank/DDBJ whole genome shotgun (WGS) entry which is preliminary data.</text>
</comment>
<comment type="similarity">
    <text evidence="9">In the N-terminal section; belongs to the UvrB family.</text>
</comment>
<dbReference type="InterPro" id="IPR036101">
    <property type="entry name" value="CarD-like/TRCF_RID_sf"/>
</dbReference>
<evidence type="ECO:0000313" key="14">
    <source>
        <dbReference type="Proteomes" id="UP000293520"/>
    </source>
</evidence>
<dbReference type="EC" id="3.6.4.-" evidence="9"/>
<keyword evidence="7 9" id="KW-0238">DNA-binding</keyword>